<dbReference type="PIRSF" id="PIRSF000137">
    <property type="entry name" value="Alcohol_oxidase"/>
    <property type="match status" value="1"/>
</dbReference>
<dbReference type="GO" id="GO:0050660">
    <property type="term" value="F:flavin adenine dinucleotide binding"/>
    <property type="evidence" value="ECO:0007669"/>
    <property type="project" value="InterPro"/>
</dbReference>
<organism evidence="9 10">
    <name type="scientific">Orchesella cincta</name>
    <name type="common">Springtail</name>
    <name type="synonym">Podura cincta</name>
    <dbReference type="NCBI Taxonomy" id="48709"/>
    <lineage>
        <taxon>Eukaryota</taxon>
        <taxon>Metazoa</taxon>
        <taxon>Ecdysozoa</taxon>
        <taxon>Arthropoda</taxon>
        <taxon>Hexapoda</taxon>
        <taxon>Collembola</taxon>
        <taxon>Entomobryomorpha</taxon>
        <taxon>Entomobryoidea</taxon>
        <taxon>Orchesellidae</taxon>
        <taxon>Orchesellinae</taxon>
        <taxon>Orchesella</taxon>
    </lineage>
</organism>
<dbReference type="SUPFAM" id="SSF51905">
    <property type="entry name" value="FAD/NAD(P)-binding domain"/>
    <property type="match status" value="1"/>
</dbReference>
<dbReference type="InterPro" id="IPR000172">
    <property type="entry name" value="GMC_OxRdtase_N"/>
</dbReference>
<dbReference type="OMA" id="YANYARH"/>
<evidence type="ECO:0000259" key="7">
    <source>
        <dbReference type="Pfam" id="PF00732"/>
    </source>
</evidence>
<evidence type="ECO:0000259" key="8">
    <source>
        <dbReference type="Pfam" id="PF05199"/>
    </source>
</evidence>
<reference evidence="9 10" key="1">
    <citation type="journal article" date="2016" name="Genome Biol. Evol.">
        <title>Gene Family Evolution Reflects Adaptation to Soil Environmental Stressors in the Genome of the Collembolan Orchesella cincta.</title>
        <authorList>
            <person name="Faddeeva-Vakhrusheva A."/>
            <person name="Derks M.F."/>
            <person name="Anvar S.Y."/>
            <person name="Agamennone V."/>
            <person name="Suring W."/>
            <person name="Smit S."/>
            <person name="van Straalen N.M."/>
            <person name="Roelofs D."/>
        </authorList>
    </citation>
    <scope>NUCLEOTIDE SEQUENCE [LARGE SCALE GENOMIC DNA]</scope>
    <source>
        <tissue evidence="9">Mixed pool</tissue>
    </source>
</reference>
<evidence type="ECO:0000256" key="5">
    <source>
        <dbReference type="PIRSR" id="PIRSR000137-2"/>
    </source>
</evidence>
<evidence type="ECO:0000313" key="10">
    <source>
        <dbReference type="Proteomes" id="UP000094527"/>
    </source>
</evidence>
<gene>
    <name evidence="9" type="ORF">Ocin01_18119</name>
</gene>
<keyword evidence="6" id="KW-1133">Transmembrane helix</keyword>
<proteinExistence type="inferred from homology"/>
<comment type="caution">
    <text evidence="9">The sequence shown here is derived from an EMBL/GenBank/DDBJ whole genome shotgun (WGS) entry which is preliminary data.</text>
</comment>
<evidence type="ECO:0000313" key="9">
    <source>
        <dbReference type="EMBL" id="ODM88563.1"/>
    </source>
</evidence>
<dbReference type="Pfam" id="PF00732">
    <property type="entry name" value="GMC_oxred_N"/>
    <property type="match status" value="1"/>
</dbReference>
<evidence type="ECO:0000256" key="2">
    <source>
        <dbReference type="ARBA" id="ARBA00010790"/>
    </source>
</evidence>
<keyword evidence="10" id="KW-1185">Reference proteome</keyword>
<dbReference type="OrthoDB" id="269227at2759"/>
<dbReference type="InterPro" id="IPR012132">
    <property type="entry name" value="GMC_OxRdtase"/>
</dbReference>
<dbReference type="Proteomes" id="UP000094527">
    <property type="component" value="Unassembled WGS sequence"/>
</dbReference>
<feature type="binding site" evidence="5">
    <location>
        <position position="281"/>
    </location>
    <ligand>
        <name>FAD</name>
        <dbReference type="ChEBI" id="CHEBI:57692"/>
    </ligand>
</feature>
<comment type="similarity">
    <text evidence="2">Belongs to the GMC oxidoreductase family.</text>
</comment>
<feature type="transmembrane region" description="Helical" evidence="6">
    <location>
        <begin position="16"/>
        <end position="37"/>
    </location>
</feature>
<dbReference type="AlphaFoldDB" id="A0A1D2M6G7"/>
<dbReference type="Gene3D" id="3.50.50.60">
    <property type="entry name" value="FAD/NAD(P)-binding domain"/>
    <property type="match status" value="2"/>
</dbReference>
<evidence type="ECO:0000256" key="1">
    <source>
        <dbReference type="ARBA" id="ARBA00001974"/>
    </source>
</evidence>
<keyword evidence="3" id="KW-0285">Flavoprotein</keyword>
<dbReference type="STRING" id="48709.A0A1D2M6G7"/>
<comment type="cofactor">
    <cofactor evidence="1 5">
        <name>FAD</name>
        <dbReference type="ChEBI" id="CHEBI:57692"/>
    </cofactor>
</comment>
<keyword evidence="6" id="KW-0472">Membrane</keyword>
<feature type="transmembrane region" description="Helical" evidence="6">
    <location>
        <begin position="57"/>
        <end position="78"/>
    </location>
</feature>
<name>A0A1D2M6G7_ORCCI</name>
<feature type="domain" description="Glucose-methanol-choline oxidoreductase N-terminal" evidence="7">
    <location>
        <begin position="65"/>
        <end position="284"/>
    </location>
</feature>
<evidence type="ECO:0000256" key="3">
    <source>
        <dbReference type="ARBA" id="ARBA00022630"/>
    </source>
</evidence>
<sequence length="576" mass="63631">MNLSVEQLRMILRTSFPIPIAFLIGIPSLIGYFGIFLQWSDYSSDKLNRTPASAYDFVVVITIFLPVGGGSAGCVVAARLSENPEVSVLLLEAGGNPNPISFVPLAVPFLQNHPATDWQYKIVPLKTSENPPVYQPLSWPRGKGLGGSSTTNFMIYMRGNPKDFDQWANITDDSTWSYANVEKYFNKMEDYHGRYEGLGDNHGKNGPLRIEPLKYSPGLENILAAVKEVGFSVRDLNVNQQEGFSPIDFTQKQGRRHSAYSAYIQPILGRPNLKILRYSHVTKIKPLVNLPVGKNLADHVLTYVGPFIVKKKGNVPVSLMQEDVTFKSLADFVFNGNGPLTSTLGLLAAGVTCSSTSPGWPNLLYLFLSLSIYDGFGATIDRVSGSGNYTKDFLQPFIGNDAHFVALSPGKPKSRGFIELLDNNPFSKPIINPQYYSDSGNQDIQDMIEGYETIVNLYENTNALGNKLGARLVKIPSCSRFEFKTRSYYECAIRTAIRTLFHPVGTNSMGKIGDPHAVVDSQLREISRHYRVLGTRGLRVIDASIMPEITNANTNAPTIMIGEVGADLIKRAFHLN</sequence>
<dbReference type="PANTHER" id="PTHR11552">
    <property type="entry name" value="GLUCOSE-METHANOL-CHOLINE GMC OXIDOREDUCTASE"/>
    <property type="match status" value="1"/>
</dbReference>
<evidence type="ECO:0000256" key="4">
    <source>
        <dbReference type="ARBA" id="ARBA00022827"/>
    </source>
</evidence>
<dbReference type="InterPro" id="IPR007867">
    <property type="entry name" value="GMC_OxRtase_C"/>
</dbReference>
<evidence type="ECO:0000256" key="6">
    <source>
        <dbReference type="SAM" id="Phobius"/>
    </source>
</evidence>
<accession>A0A1D2M6G7</accession>
<feature type="domain" description="Glucose-methanol-choline oxidoreductase C-terminal" evidence="8">
    <location>
        <begin position="412"/>
        <end position="562"/>
    </location>
</feature>
<keyword evidence="6" id="KW-0812">Transmembrane</keyword>
<protein>
    <submittedName>
        <fullName evidence="9">Glucose dehydrogenase [FAD, quinone]</fullName>
    </submittedName>
</protein>
<dbReference type="Pfam" id="PF05199">
    <property type="entry name" value="GMC_oxred_C"/>
    <property type="match status" value="1"/>
</dbReference>
<dbReference type="EMBL" id="LJIJ01003424">
    <property type="protein sequence ID" value="ODM88563.1"/>
    <property type="molecule type" value="Genomic_DNA"/>
</dbReference>
<dbReference type="PANTHER" id="PTHR11552:SF147">
    <property type="entry name" value="CHOLINE DEHYDROGENASE, MITOCHONDRIAL"/>
    <property type="match status" value="1"/>
</dbReference>
<dbReference type="Gene3D" id="3.30.560.10">
    <property type="entry name" value="Glucose Oxidase, domain 3"/>
    <property type="match status" value="2"/>
</dbReference>
<keyword evidence="4 5" id="KW-0274">FAD</keyword>
<dbReference type="SUPFAM" id="SSF54373">
    <property type="entry name" value="FAD-linked reductases, C-terminal domain"/>
    <property type="match status" value="1"/>
</dbReference>
<dbReference type="InterPro" id="IPR036188">
    <property type="entry name" value="FAD/NAD-bd_sf"/>
</dbReference>
<dbReference type="GO" id="GO:0016614">
    <property type="term" value="F:oxidoreductase activity, acting on CH-OH group of donors"/>
    <property type="evidence" value="ECO:0007669"/>
    <property type="project" value="InterPro"/>
</dbReference>